<sequence length="60" mass="7239">MPKERPHLTLNPVEEACERIKRQKREIERVRTLNPDRDLTWESTEDFTSMELDSDGNYFD</sequence>
<accession>A0A379PLD3</accession>
<dbReference type="EMBL" id="UGUU01000002">
    <property type="protein sequence ID" value="SUE95780.1"/>
    <property type="molecule type" value="Genomic_DNA"/>
</dbReference>
<name>A0A379PLD3_ECTME</name>
<reference evidence="1 2" key="1">
    <citation type="submission" date="2018-06" db="EMBL/GenBank/DDBJ databases">
        <authorList>
            <consortium name="Pathogen Informatics"/>
            <person name="Doyle S."/>
        </authorList>
    </citation>
    <scope>NUCLEOTIDE SEQUENCE [LARGE SCALE GENOMIC DNA]</scope>
    <source>
        <strain evidence="1 2">NCTC10899</strain>
    </source>
</reference>
<protein>
    <submittedName>
        <fullName evidence="1">Uncharacterized protein</fullName>
    </submittedName>
</protein>
<dbReference type="RefSeq" id="WP_115292639.1">
    <property type="nucleotide sequence ID" value="NZ_UGUU01000002.1"/>
</dbReference>
<evidence type="ECO:0000313" key="2">
    <source>
        <dbReference type="Proteomes" id="UP000254260"/>
    </source>
</evidence>
<proteinExistence type="predicted"/>
<dbReference type="AlphaFoldDB" id="A0A379PLD3"/>
<evidence type="ECO:0000313" key="1">
    <source>
        <dbReference type="EMBL" id="SUE95780.1"/>
    </source>
</evidence>
<gene>
    <name evidence="1" type="ORF">NCTC10899_05021</name>
</gene>
<dbReference type="Proteomes" id="UP000254260">
    <property type="component" value="Unassembled WGS sequence"/>
</dbReference>
<organism evidence="1 2">
    <name type="scientific">Ectopseudomonas mendocina</name>
    <name type="common">Pseudomonas mendocina</name>
    <dbReference type="NCBI Taxonomy" id="300"/>
    <lineage>
        <taxon>Bacteria</taxon>
        <taxon>Pseudomonadati</taxon>
        <taxon>Pseudomonadota</taxon>
        <taxon>Gammaproteobacteria</taxon>
        <taxon>Pseudomonadales</taxon>
        <taxon>Pseudomonadaceae</taxon>
        <taxon>Ectopseudomonas</taxon>
    </lineage>
</organism>